<dbReference type="GO" id="GO:0016787">
    <property type="term" value="F:hydrolase activity"/>
    <property type="evidence" value="ECO:0007669"/>
    <property type="project" value="UniProtKB-KW"/>
</dbReference>
<sequence>MKAYKTTYICQNCGAQYAKQQGKCNACLAWNTIVEEVTQKKANLSSPTWETFSYQHSTTPSHPKKLHEITHDAQNKIICTDKEFNRVLGGGIVAGSLVLIGGEPGIGKSTLLLQIALNLGTYKVLYVSGEESEAQIKMRASRMNHTSDNCYILNEISLDSILQHAVQLRPDIIVIDSIQTIYTQQIESAAGSVAQVRAATAILMHYAKTTNTSIFLIGHITKEGTLAGPKVLEHMVDTVLQFEGDRHLTYRIVRTIKNRFGATSELGIYEMRHNGLQEVSNPSALLLSQREGHLSGIATGAFIEGNRSLLVEAQALVSPATYGTPQRATTGFDSKRLNMLLAVLEKRARLRLAIHDVFLNIAGGIKVEDPALDLAVCIAIMSSLKDIIIPTNYCFAAEVGLGGEVRAVNRIEQRIAEASRLGFEQIFVANHNYKSLNHKNYTININSIETINEVVNYFIDSRD</sequence>
<comment type="function">
    <text evidence="11">Plays a role in repairing double-strand DNA breaks, probably involving stabilizing or processing branched DNA or blocked replication forks.</text>
</comment>
<keyword evidence="7 11" id="KW-0067">ATP-binding</keyword>
<evidence type="ECO:0000256" key="4">
    <source>
        <dbReference type="ARBA" id="ARBA00022771"/>
    </source>
</evidence>
<evidence type="ECO:0000256" key="11">
    <source>
        <dbReference type="HAMAP-Rule" id="MF_01498"/>
    </source>
</evidence>
<dbReference type="Pfam" id="PF18073">
    <property type="entry name" value="Zn_ribbon_LapB"/>
    <property type="match status" value="1"/>
</dbReference>
<evidence type="ECO:0000256" key="5">
    <source>
        <dbReference type="ARBA" id="ARBA00022801"/>
    </source>
</evidence>
<dbReference type="Proteomes" id="UP000001227">
    <property type="component" value="Chromosome"/>
</dbReference>
<evidence type="ECO:0000256" key="6">
    <source>
        <dbReference type="ARBA" id="ARBA00022833"/>
    </source>
</evidence>
<evidence type="ECO:0000256" key="3">
    <source>
        <dbReference type="ARBA" id="ARBA00022763"/>
    </source>
</evidence>
<dbReference type="GO" id="GO:0003684">
    <property type="term" value="F:damaged DNA binding"/>
    <property type="evidence" value="ECO:0007669"/>
    <property type="project" value="InterPro"/>
</dbReference>
<name>B3ETF0_AMOA5</name>
<dbReference type="GO" id="GO:0140664">
    <property type="term" value="F:ATP-dependent DNA damage sensor activity"/>
    <property type="evidence" value="ECO:0007669"/>
    <property type="project" value="InterPro"/>
</dbReference>
<dbReference type="eggNOG" id="COG1066">
    <property type="taxonomic scope" value="Bacteria"/>
</dbReference>
<dbReference type="InterPro" id="IPR003593">
    <property type="entry name" value="AAA+_ATPase"/>
</dbReference>
<feature type="binding site" evidence="11">
    <location>
        <begin position="102"/>
        <end position="109"/>
    </location>
    <ligand>
        <name>ATP</name>
        <dbReference type="ChEBI" id="CHEBI:30616"/>
    </ligand>
</feature>
<dbReference type="NCBIfam" id="TIGR00416">
    <property type="entry name" value="sms"/>
    <property type="match status" value="1"/>
</dbReference>
<dbReference type="Gene3D" id="3.40.50.300">
    <property type="entry name" value="P-loop containing nucleotide triphosphate hydrolases"/>
    <property type="match status" value="1"/>
</dbReference>
<keyword evidence="10 11" id="KW-0234">DNA repair</keyword>
<dbReference type="InterPro" id="IPR020568">
    <property type="entry name" value="Ribosomal_Su5_D2-typ_SF"/>
</dbReference>
<dbReference type="GO" id="GO:0000725">
    <property type="term" value="P:recombinational repair"/>
    <property type="evidence" value="ECO:0007669"/>
    <property type="project" value="UniProtKB-UniRule"/>
</dbReference>
<dbReference type="FunFam" id="3.40.50.300:FF:000050">
    <property type="entry name" value="DNA repair protein RadA"/>
    <property type="match status" value="1"/>
</dbReference>
<dbReference type="PANTHER" id="PTHR32472:SF10">
    <property type="entry name" value="DNA REPAIR PROTEIN RADA-LIKE PROTEIN"/>
    <property type="match status" value="1"/>
</dbReference>
<dbReference type="STRING" id="452471.Aasi_1168"/>
<comment type="domain">
    <text evidence="11">The middle region has homology to RecA with ATPase motifs including the RadA KNRFG motif, while the C-terminus is homologous to Lon protease.</text>
</comment>
<dbReference type="Gene3D" id="3.30.230.10">
    <property type="match status" value="1"/>
</dbReference>
<dbReference type="PROSITE" id="PS50162">
    <property type="entry name" value="RECA_2"/>
    <property type="match status" value="1"/>
</dbReference>
<keyword evidence="6 13" id="KW-0862">Zinc</keyword>
<dbReference type="HOGENOM" id="CLU_018264_0_1_10"/>
<dbReference type="SUPFAM" id="SSF54211">
    <property type="entry name" value="Ribosomal protein S5 domain 2-like"/>
    <property type="match status" value="1"/>
</dbReference>
<keyword evidence="8 11" id="KW-0346">Stress response</keyword>
<evidence type="ECO:0000313" key="16">
    <source>
        <dbReference type="Proteomes" id="UP000001227"/>
    </source>
</evidence>
<evidence type="ECO:0000313" key="15">
    <source>
        <dbReference type="EMBL" id="ACE06502.1"/>
    </source>
</evidence>
<dbReference type="HAMAP" id="MF_01498">
    <property type="entry name" value="RadA_bact"/>
    <property type="match status" value="1"/>
</dbReference>
<evidence type="ECO:0000256" key="12">
    <source>
        <dbReference type="NCBIfam" id="TIGR00416"/>
    </source>
</evidence>
<comment type="function">
    <text evidence="13">DNA-dependent ATPase involved in processing of recombination intermediates, plays a role in repairing DNA breaks. Stimulates the branch migration of RecA-mediated strand transfer reactions, allowing the 3' invading strand to extend heteroduplex DNA faster. Binds ssDNA in the presence of ADP but not other nucleotides, has ATPase activity that is stimulated by ssDNA and various branched DNA structures, but inhibited by SSB. Does not have RecA's homology-searching function.</text>
</comment>
<keyword evidence="3 11" id="KW-0227">DNA damage</keyword>
<keyword evidence="4 13" id="KW-0863">Zinc-finger</keyword>
<protein>
    <recommendedName>
        <fullName evidence="11 12">DNA repair protein RadA</fullName>
    </recommendedName>
</protein>
<keyword evidence="5" id="KW-0378">Hydrolase</keyword>
<organism evidence="15 16">
    <name type="scientific">Amoebophilus asiaticus (strain 5a2)</name>
    <dbReference type="NCBI Taxonomy" id="452471"/>
    <lineage>
        <taxon>Bacteria</taxon>
        <taxon>Pseudomonadati</taxon>
        <taxon>Bacteroidota</taxon>
        <taxon>Cytophagia</taxon>
        <taxon>Cytophagales</taxon>
        <taxon>Amoebophilaceae</taxon>
        <taxon>Candidatus Amoebophilus</taxon>
    </lineage>
</organism>
<dbReference type="InterPro" id="IPR041166">
    <property type="entry name" value="Rubredoxin_2"/>
</dbReference>
<comment type="similarity">
    <text evidence="11 13">Belongs to the RecA family. RadA subfamily.</text>
</comment>
<dbReference type="RefSeq" id="WP_012473255.1">
    <property type="nucleotide sequence ID" value="NC_010830.1"/>
</dbReference>
<evidence type="ECO:0000256" key="13">
    <source>
        <dbReference type="RuleBase" id="RU003555"/>
    </source>
</evidence>
<feature type="domain" description="RecA family profile 1" evidence="14">
    <location>
        <begin position="73"/>
        <end position="220"/>
    </location>
</feature>
<dbReference type="GO" id="GO:0008270">
    <property type="term" value="F:zinc ion binding"/>
    <property type="evidence" value="ECO:0007669"/>
    <property type="project" value="UniProtKB-KW"/>
</dbReference>
<evidence type="ECO:0000256" key="2">
    <source>
        <dbReference type="ARBA" id="ARBA00022741"/>
    </source>
</evidence>
<feature type="region of interest" description="Lon-protease-like" evidence="11">
    <location>
        <begin position="356"/>
        <end position="463"/>
    </location>
</feature>
<dbReference type="MEROPS" id="S16.A04"/>
<dbReference type="InterPro" id="IPR004504">
    <property type="entry name" value="DNA_repair_RadA"/>
</dbReference>
<dbReference type="PRINTS" id="PR01874">
    <property type="entry name" value="DNAREPAIRADA"/>
</dbReference>
<keyword evidence="16" id="KW-1185">Reference proteome</keyword>
<dbReference type="GO" id="GO:0005524">
    <property type="term" value="F:ATP binding"/>
    <property type="evidence" value="ECO:0007669"/>
    <property type="project" value="UniProtKB-UniRule"/>
</dbReference>
<keyword evidence="2 11" id="KW-0547">Nucleotide-binding</keyword>
<dbReference type="SUPFAM" id="SSF52540">
    <property type="entry name" value="P-loop containing nucleoside triphosphate hydrolases"/>
    <property type="match status" value="1"/>
</dbReference>
<dbReference type="Pfam" id="PF13481">
    <property type="entry name" value="AAA_25"/>
    <property type="match status" value="1"/>
</dbReference>
<dbReference type="KEGG" id="aas:Aasi_1168"/>
<dbReference type="InterPro" id="IPR014721">
    <property type="entry name" value="Ribsml_uS5_D2-typ_fold_subgr"/>
</dbReference>
<proteinExistence type="inferred from homology"/>
<evidence type="ECO:0000256" key="10">
    <source>
        <dbReference type="ARBA" id="ARBA00023204"/>
    </source>
</evidence>
<dbReference type="InterPro" id="IPR027417">
    <property type="entry name" value="P-loop_NTPase"/>
</dbReference>
<dbReference type="AlphaFoldDB" id="B3ETF0"/>
<evidence type="ECO:0000256" key="7">
    <source>
        <dbReference type="ARBA" id="ARBA00022840"/>
    </source>
</evidence>
<dbReference type="Pfam" id="PF13541">
    <property type="entry name" value="ChlI"/>
    <property type="match status" value="1"/>
</dbReference>
<keyword evidence="9 11" id="KW-0238">DNA-binding</keyword>
<dbReference type="EMBL" id="CP001102">
    <property type="protein sequence ID" value="ACE06502.1"/>
    <property type="molecule type" value="Genomic_DNA"/>
</dbReference>
<evidence type="ECO:0000256" key="1">
    <source>
        <dbReference type="ARBA" id="ARBA00022723"/>
    </source>
</evidence>
<dbReference type="OrthoDB" id="9803906at2"/>
<evidence type="ECO:0000256" key="8">
    <source>
        <dbReference type="ARBA" id="ARBA00023016"/>
    </source>
</evidence>
<reference evidence="15 16" key="1">
    <citation type="journal article" date="2010" name="J. Bacteriol.">
        <title>The genome of the amoeba symbiont 'Candidatus Amoebophilus asiaticus' reveals common mechanisms for host cell interaction among amoeba-associated bacteria.</title>
        <authorList>
            <person name="Schmitz-Esser S."/>
            <person name="Tischler P."/>
            <person name="Arnold R."/>
            <person name="Montanaro J."/>
            <person name="Wagner M."/>
            <person name="Rattei T."/>
            <person name="Horn M."/>
        </authorList>
    </citation>
    <scope>NUCLEOTIDE SEQUENCE [LARGE SCALE GENOMIC DNA]</scope>
    <source>
        <strain evidence="15 16">5a2</strain>
    </source>
</reference>
<keyword evidence="1 11" id="KW-0479">Metal-binding</keyword>
<dbReference type="GO" id="GO:0005829">
    <property type="term" value="C:cytosol"/>
    <property type="evidence" value="ECO:0007669"/>
    <property type="project" value="TreeGrafter"/>
</dbReference>
<evidence type="ECO:0000259" key="14">
    <source>
        <dbReference type="PROSITE" id="PS50162"/>
    </source>
</evidence>
<gene>
    <name evidence="11" type="primary">radA</name>
    <name evidence="15" type="ordered locus">Aasi_1168</name>
</gene>
<dbReference type="SMART" id="SM00382">
    <property type="entry name" value="AAA"/>
    <property type="match status" value="1"/>
</dbReference>
<dbReference type="PANTHER" id="PTHR32472">
    <property type="entry name" value="DNA REPAIR PROTEIN RADA"/>
    <property type="match status" value="1"/>
</dbReference>
<dbReference type="CDD" id="cd01121">
    <property type="entry name" value="RadA_SMS_N"/>
    <property type="match status" value="1"/>
</dbReference>
<accession>B3ETF0</accession>
<evidence type="ECO:0000256" key="9">
    <source>
        <dbReference type="ARBA" id="ARBA00023125"/>
    </source>
</evidence>
<feature type="short sequence motif" description="RadA KNRFG motif" evidence="11">
    <location>
        <begin position="257"/>
        <end position="261"/>
    </location>
</feature>
<dbReference type="InterPro" id="IPR020588">
    <property type="entry name" value="RecA_ATP-bd"/>
</dbReference>